<geneLocation type="plasmid" evidence="21">
    <name>p1</name>
</geneLocation>
<evidence type="ECO:0000256" key="16">
    <source>
        <dbReference type="SAM" id="Phobius"/>
    </source>
</evidence>
<proteinExistence type="predicted"/>
<evidence type="ECO:0000256" key="14">
    <source>
        <dbReference type="PROSITE-ProRule" id="PRU00110"/>
    </source>
</evidence>
<dbReference type="InterPro" id="IPR003660">
    <property type="entry name" value="HAMP_dom"/>
</dbReference>
<dbReference type="PROSITE" id="PS50885">
    <property type="entry name" value="HAMP"/>
    <property type="match status" value="1"/>
</dbReference>
<dbReference type="Gene3D" id="6.10.340.10">
    <property type="match status" value="1"/>
</dbReference>
<feature type="domain" description="HAMP" evidence="19">
    <location>
        <begin position="338"/>
        <end position="389"/>
    </location>
</feature>
<dbReference type="InterPro" id="IPR005467">
    <property type="entry name" value="His_kinase_dom"/>
</dbReference>
<gene>
    <name evidence="21" type="ORF">D3869_20170</name>
</gene>
<evidence type="ECO:0000256" key="7">
    <source>
        <dbReference type="ARBA" id="ARBA00022692"/>
    </source>
</evidence>
<feature type="modified residue" description="4-aspartylphosphate" evidence="15">
    <location>
        <position position="723"/>
    </location>
</feature>
<dbReference type="Pfam" id="PF01627">
    <property type="entry name" value="Hpt"/>
    <property type="match status" value="1"/>
</dbReference>
<dbReference type="InterPro" id="IPR036890">
    <property type="entry name" value="HATPase_C_sf"/>
</dbReference>
<dbReference type="InterPro" id="IPR036097">
    <property type="entry name" value="HisK_dim/P_sf"/>
</dbReference>
<dbReference type="EC" id="2.7.13.3" evidence="3"/>
<reference evidence="21 22" key="1">
    <citation type="submission" date="2018-09" db="EMBL/GenBank/DDBJ databases">
        <title>Whole genome based analysis of evolution and adaptive divergence in Indian and Brazilian strains of Azospirillum brasilense.</title>
        <authorList>
            <person name="Singh C."/>
            <person name="Tripathi A.K."/>
        </authorList>
    </citation>
    <scope>NUCLEOTIDE SEQUENCE [LARGE SCALE GENOMIC DNA]</scope>
    <source>
        <strain evidence="21 22">MTCC4039</strain>
        <plasmid evidence="21 22">p1</plasmid>
    </source>
</reference>
<name>A0A4D8R7Y9_AZOBR</name>
<dbReference type="CDD" id="cd00082">
    <property type="entry name" value="HisKA"/>
    <property type="match status" value="1"/>
</dbReference>
<accession>A0A4D8R7Y9</accession>
<dbReference type="CDD" id="cd16922">
    <property type="entry name" value="HATPase_EvgS-ArcB-TorS-like"/>
    <property type="match status" value="1"/>
</dbReference>
<dbReference type="GO" id="GO:0005524">
    <property type="term" value="F:ATP binding"/>
    <property type="evidence" value="ECO:0007669"/>
    <property type="project" value="UniProtKB-KW"/>
</dbReference>
<dbReference type="InterPro" id="IPR038188">
    <property type="entry name" value="TorS_sensor_sf"/>
</dbReference>
<dbReference type="Gene3D" id="3.30.565.10">
    <property type="entry name" value="Histidine kinase-like ATPase, C-terminal domain"/>
    <property type="match status" value="1"/>
</dbReference>
<feature type="domain" description="HPt" evidence="20">
    <location>
        <begin position="830"/>
        <end position="930"/>
    </location>
</feature>
<dbReference type="SUPFAM" id="SSF47226">
    <property type="entry name" value="Histidine-containing phosphotransfer domain, HPT domain"/>
    <property type="match status" value="1"/>
</dbReference>
<dbReference type="Gene3D" id="3.40.50.2300">
    <property type="match status" value="1"/>
</dbReference>
<dbReference type="SMART" id="SM00387">
    <property type="entry name" value="HATPase_c"/>
    <property type="match status" value="1"/>
</dbReference>
<dbReference type="Proteomes" id="UP000298693">
    <property type="component" value="Plasmid p1"/>
</dbReference>
<keyword evidence="11 16" id="KW-1133">Transmembrane helix</keyword>
<dbReference type="InterPro" id="IPR036641">
    <property type="entry name" value="HPT_dom_sf"/>
</dbReference>
<keyword evidence="9" id="KW-0418">Kinase</keyword>
<dbReference type="Pfam" id="PF00512">
    <property type="entry name" value="HisKA"/>
    <property type="match status" value="1"/>
</dbReference>
<evidence type="ECO:0000313" key="21">
    <source>
        <dbReference type="EMBL" id="QCO17530.1"/>
    </source>
</evidence>
<evidence type="ECO:0000256" key="9">
    <source>
        <dbReference type="ARBA" id="ARBA00022777"/>
    </source>
</evidence>
<evidence type="ECO:0000259" key="18">
    <source>
        <dbReference type="PROSITE" id="PS50110"/>
    </source>
</evidence>
<evidence type="ECO:0000259" key="17">
    <source>
        <dbReference type="PROSITE" id="PS50109"/>
    </source>
</evidence>
<dbReference type="SUPFAM" id="SSF52172">
    <property type="entry name" value="CheY-like"/>
    <property type="match status" value="1"/>
</dbReference>
<dbReference type="PRINTS" id="PR00344">
    <property type="entry name" value="BCTRLSENSOR"/>
</dbReference>
<dbReference type="InterPro" id="IPR003594">
    <property type="entry name" value="HATPase_dom"/>
</dbReference>
<dbReference type="Pfam" id="PF02518">
    <property type="entry name" value="HATPase_c"/>
    <property type="match status" value="1"/>
</dbReference>
<dbReference type="PROSITE" id="PS50110">
    <property type="entry name" value="RESPONSE_REGULATORY"/>
    <property type="match status" value="1"/>
</dbReference>
<sequence>MMTTEPASTAPVPRAPFRGGVGRRVGLGLLVMVSVLLGVSGAALYDLAQFRHALSGLSNGALPRITTGAVLNGGLQQVLSQATRLGGATSHPERRVTLAELTANLTAVTRSAQALSDIEGGATLAGVLGTLVPTLADLDRLVAERIDAAARSDDALDETRRLSAEAGALVAAVLPTLPPDRLGPLTAWTNTVNRVLNESTHAGNSRFQREIARAQRDAAAALSALPALHAGLPPEQAERFAALHRRLDTALLGTNGLLPSLMERQAAIARSKALTNQVLVMVEEVVKISHALFERINAAAADEADGLSELAATQNRILVGLGALGFLVALGVYLYLRRFLTLRLVRLNDAVLDRVEGRETPLPDGGTDEIATISRSIRHFLDEIARRQQQVEEARHRAEEASRAKGDFLANMSHEIRTPMNAILGLSHLALRAGPLPRQRGYLTRIRASATALLGIINDILDVSKIEAGMLTLERVPFDLSAVLDMVAGTAALSAEEKGLVLRLEVAPDVPTALLGDPLRLGQVLLNLVNNAVKFTESGSVVLGVSAAPRAAEKAEMETETELRFAVRDTGIGMTAEQVARLFQPFAQADSSTTRRYGGTGLGLAISRRLAVMMGGGIAVDSAPGLGSTFHFTVTVGVQDGATAALPVPVDPALADPGLAGLRVDEPLRGLRVLVADDNAVNRLVARELLEDAGLAVTAVGSGGEAVRLALEPGAGYAALLTDVQMPDMDGFAVARAIRRRCGPDRLPIIAMTAHALEEERRRCLDAGMDDHIAKPVEPHRLVAVLNRWLKPFGRREALPPAEAVETKAGLPDSLEGFDLAPALARMNGRARTLRRAILDFLDRYGDALVRLEHLRSAGDGPALERFAHGLRGSAGTVGAMAASEAAAALELAARAERWDAIPALVADLSAALGPALASAETLRGLEIAVEGVPDVPVVPLLDPDGLGEALRALEEALRSGSLSAAARFAALRGLLAGRGHDEAVDKVGRAVEELDFAAARAALERLTAAWTRERDRETTP</sequence>
<dbReference type="SUPFAM" id="SSF47384">
    <property type="entry name" value="Homodimeric domain of signal transducing histidine kinase"/>
    <property type="match status" value="1"/>
</dbReference>
<dbReference type="InterPro" id="IPR011006">
    <property type="entry name" value="CheY-like_superfamily"/>
</dbReference>
<keyword evidence="10" id="KW-0067">ATP-binding</keyword>
<evidence type="ECO:0000256" key="15">
    <source>
        <dbReference type="PROSITE-ProRule" id="PRU00169"/>
    </source>
</evidence>
<dbReference type="SMART" id="SM00388">
    <property type="entry name" value="HisKA"/>
    <property type="match status" value="1"/>
</dbReference>
<feature type="transmembrane region" description="Helical" evidence="16">
    <location>
        <begin position="25"/>
        <end position="45"/>
    </location>
</feature>
<dbReference type="CDD" id="cd17546">
    <property type="entry name" value="REC_hyHK_CKI1_RcsC-like"/>
    <property type="match status" value="1"/>
</dbReference>
<dbReference type="FunFam" id="1.10.287.130:FF:000004">
    <property type="entry name" value="Ethylene receptor 1"/>
    <property type="match status" value="1"/>
</dbReference>
<comment type="catalytic activity">
    <reaction evidence="1">
        <text>ATP + protein L-histidine = ADP + protein N-phospho-L-histidine.</text>
        <dbReference type="EC" id="2.7.13.3"/>
    </reaction>
</comment>
<evidence type="ECO:0000256" key="12">
    <source>
        <dbReference type="ARBA" id="ARBA00023012"/>
    </source>
</evidence>
<dbReference type="GO" id="GO:0000155">
    <property type="term" value="F:phosphorelay sensor kinase activity"/>
    <property type="evidence" value="ECO:0007669"/>
    <property type="project" value="InterPro"/>
</dbReference>
<dbReference type="Gene3D" id="1.20.58.920">
    <property type="match status" value="1"/>
</dbReference>
<evidence type="ECO:0000256" key="6">
    <source>
        <dbReference type="ARBA" id="ARBA00022679"/>
    </source>
</evidence>
<protein>
    <recommendedName>
        <fullName evidence="3">histidine kinase</fullName>
        <ecNumber evidence="3">2.7.13.3</ecNumber>
    </recommendedName>
</protein>
<dbReference type="PROSITE" id="PS50109">
    <property type="entry name" value="HIS_KIN"/>
    <property type="match status" value="1"/>
</dbReference>
<dbReference type="Pfam" id="PF00072">
    <property type="entry name" value="Response_reg"/>
    <property type="match status" value="1"/>
</dbReference>
<keyword evidence="7 16" id="KW-0812">Transmembrane</keyword>
<dbReference type="InterPro" id="IPR008207">
    <property type="entry name" value="Sig_transdc_His_kin_Hpt_dom"/>
</dbReference>
<dbReference type="FunFam" id="3.30.565.10:FF:000010">
    <property type="entry name" value="Sensor histidine kinase RcsC"/>
    <property type="match status" value="1"/>
</dbReference>
<evidence type="ECO:0000256" key="5">
    <source>
        <dbReference type="ARBA" id="ARBA00022553"/>
    </source>
</evidence>
<feature type="modified residue" description="Phosphohistidine" evidence="14">
    <location>
        <position position="869"/>
    </location>
</feature>
<feature type="domain" description="Histidine kinase" evidence="17">
    <location>
        <begin position="411"/>
        <end position="638"/>
    </location>
</feature>
<dbReference type="EMBL" id="CP032346">
    <property type="protein sequence ID" value="QCO17530.1"/>
    <property type="molecule type" value="Genomic_DNA"/>
</dbReference>
<dbReference type="InterPro" id="IPR003661">
    <property type="entry name" value="HisK_dim/P_dom"/>
</dbReference>
<dbReference type="AlphaFoldDB" id="A0A4D8R7Y9"/>
<dbReference type="InterPro" id="IPR001789">
    <property type="entry name" value="Sig_transdc_resp-reg_receiver"/>
</dbReference>
<dbReference type="SMART" id="SM00448">
    <property type="entry name" value="REC"/>
    <property type="match status" value="1"/>
</dbReference>
<organism evidence="21 22">
    <name type="scientific">Azospirillum brasilense</name>
    <dbReference type="NCBI Taxonomy" id="192"/>
    <lineage>
        <taxon>Bacteria</taxon>
        <taxon>Pseudomonadati</taxon>
        <taxon>Pseudomonadota</taxon>
        <taxon>Alphaproteobacteria</taxon>
        <taxon>Rhodospirillales</taxon>
        <taxon>Azospirillaceae</taxon>
        <taxon>Azospirillum</taxon>
    </lineage>
</organism>
<evidence type="ECO:0000256" key="8">
    <source>
        <dbReference type="ARBA" id="ARBA00022741"/>
    </source>
</evidence>
<feature type="domain" description="Response regulatory" evidence="18">
    <location>
        <begin position="672"/>
        <end position="790"/>
    </location>
</feature>
<keyword evidence="13 16" id="KW-0472">Membrane</keyword>
<evidence type="ECO:0000256" key="4">
    <source>
        <dbReference type="ARBA" id="ARBA00022475"/>
    </source>
</evidence>
<evidence type="ECO:0000259" key="20">
    <source>
        <dbReference type="PROSITE" id="PS50894"/>
    </source>
</evidence>
<evidence type="ECO:0000256" key="10">
    <source>
        <dbReference type="ARBA" id="ARBA00022840"/>
    </source>
</evidence>
<evidence type="ECO:0000256" key="13">
    <source>
        <dbReference type="ARBA" id="ARBA00023136"/>
    </source>
</evidence>
<keyword evidence="6" id="KW-0808">Transferase</keyword>
<keyword evidence="8" id="KW-0547">Nucleotide-binding</keyword>
<dbReference type="Gene3D" id="1.20.120.160">
    <property type="entry name" value="HPT domain"/>
    <property type="match status" value="1"/>
</dbReference>
<evidence type="ECO:0000259" key="19">
    <source>
        <dbReference type="PROSITE" id="PS50885"/>
    </source>
</evidence>
<evidence type="ECO:0000256" key="1">
    <source>
        <dbReference type="ARBA" id="ARBA00000085"/>
    </source>
</evidence>
<dbReference type="GO" id="GO:0005886">
    <property type="term" value="C:plasma membrane"/>
    <property type="evidence" value="ECO:0007669"/>
    <property type="project" value="UniProtKB-SubCell"/>
</dbReference>
<keyword evidence="5 15" id="KW-0597">Phosphoprotein</keyword>
<evidence type="ECO:0000256" key="11">
    <source>
        <dbReference type="ARBA" id="ARBA00022989"/>
    </source>
</evidence>
<feature type="transmembrane region" description="Helical" evidence="16">
    <location>
        <begin position="317"/>
        <end position="336"/>
    </location>
</feature>
<keyword evidence="12" id="KW-0902">Two-component regulatory system</keyword>
<comment type="subcellular location">
    <subcellularLocation>
        <location evidence="2">Cell membrane</location>
        <topology evidence="2">Multi-pass membrane protein</topology>
    </subcellularLocation>
</comment>
<keyword evidence="4" id="KW-1003">Cell membrane</keyword>
<dbReference type="PANTHER" id="PTHR45339:SF1">
    <property type="entry name" value="HYBRID SIGNAL TRANSDUCTION HISTIDINE KINASE J"/>
    <property type="match status" value="1"/>
</dbReference>
<dbReference type="SUPFAM" id="SSF55874">
    <property type="entry name" value="ATPase domain of HSP90 chaperone/DNA topoisomerase II/histidine kinase"/>
    <property type="match status" value="1"/>
</dbReference>
<dbReference type="PROSITE" id="PS50894">
    <property type="entry name" value="HPT"/>
    <property type="match status" value="1"/>
</dbReference>
<evidence type="ECO:0000256" key="2">
    <source>
        <dbReference type="ARBA" id="ARBA00004651"/>
    </source>
</evidence>
<dbReference type="PANTHER" id="PTHR45339">
    <property type="entry name" value="HYBRID SIGNAL TRANSDUCTION HISTIDINE KINASE J"/>
    <property type="match status" value="1"/>
</dbReference>
<dbReference type="InterPro" id="IPR004358">
    <property type="entry name" value="Sig_transdc_His_kin-like_C"/>
</dbReference>
<evidence type="ECO:0000313" key="22">
    <source>
        <dbReference type="Proteomes" id="UP000298693"/>
    </source>
</evidence>
<evidence type="ECO:0000256" key="3">
    <source>
        <dbReference type="ARBA" id="ARBA00012438"/>
    </source>
</evidence>
<keyword evidence="21" id="KW-0614">Plasmid</keyword>
<dbReference type="Gene3D" id="1.10.287.130">
    <property type="match status" value="1"/>
</dbReference>